<evidence type="ECO:0000256" key="1">
    <source>
        <dbReference type="SAM" id="MobiDB-lite"/>
    </source>
</evidence>
<sequence>MSSQQVIKLNLNNGLGEFTRRRNWSSNILDSLRDVVHVMNNDLSLVYCSAASSEFLGYRPSELIGHPFTKYVHVDDVDMFVREFRAAKDLSRTLNCTYRFLRKDGKYTTLETRGRFYRQAFFGNARRIPTETTKFMDSFLELKMENEKLRQQLLLLKDGQEAKHASNVYTQGISSSHDINESVAMLTGLRYDLGERSMGISMGLENGELMTVSSVNSKGSSQSLQSERKGVAKYSP</sequence>
<dbReference type="STRING" id="101091.A0A1C7MWL8"/>
<dbReference type="NCBIfam" id="TIGR00229">
    <property type="entry name" value="sensory_box"/>
    <property type="match status" value="1"/>
</dbReference>
<organism evidence="3 4">
    <name type="scientific">Choanephora cucurbitarum</name>
    <dbReference type="NCBI Taxonomy" id="101091"/>
    <lineage>
        <taxon>Eukaryota</taxon>
        <taxon>Fungi</taxon>
        <taxon>Fungi incertae sedis</taxon>
        <taxon>Mucoromycota</taxon>
        <taxon>Mucoromycotina</taxon>
        <taxon>Mucoromycetes</taxon>
        <taxon>Mucorales</taxon>
        <taxon>Mucorineae</taxon>
        <taxon>Choanephoraceae</taxon>
        <taxon>Choanephoroideae</taxon>
        <taxon>Choanephora</taxon>
    </lineage>
</organism>
<dbReference type="Gene3D" id="3.30.450.20">
    <property type="entry name" value="PAS domain"/>
    <property type="match status" value="1"/>
</dbReference>
<proteinExistence type="predicted"/>
<feature type="compositionally biased region" description="Low complexity" evidence="1">
    <location>
        <begin position="214"/>
        <end position="225"/>
    </location>
</feature>
<dbReference type="InterPro" id="IPR035965">
    <property type="entry name" value="PAS-like_dom_sf"/>
</dbReference>
<dbReference type="CDD" id="cd00130">
    <property type="entry name" value="PAS"/>
    <property type="match status" value="1"/>
</dbReference>
<accession>A0A1C7MWL8</accession>
<evidence type="ECO:0000313" key="4">
    <source>
        <dbReference type="Proteomes" id="UP000093000"/>
    </source>
</evidence>
<comment type="caution">
    <text evidence="3">The sequence shown here is derived from an EMBL/GenBank/DDBJ whole genome shotgun (WGS) entry which is preliminary data.</text>
</comment>
<dbReference type="AlphaFoldDB" id="A0A1C7MWL8"/>
<dbReference type="PROSITE" id="PS50112">
    <property type="entry name" value="PAS"/>
    <property type="match status" value="1"/>
</dbReference>
<feature type="region of interest" description="Disordered" evidence="1">
    <location>
        <begin position="214"/>
        <end position="236"/>
    </location>
</feature>
<dbReference type="InParanoid" id="A0A1C7MWL8"/>
<keyword evidence="4" id="KW-1185">Reference proteome</keyword>
<evidence type="ECO:0000259" key="2">
    <source>
        <dbReference type="PROSITE" id="PS50112"/>
    </source>
</evidence>
<dbReference type="Proteomes" id="UP000093000">
    <property type="component" value="Unassembled WGS sequence"/>
</dbReference>
<reference evidence="3 4" key="1">
    <citation type="submission" date="2016-03" db="EMBL/GenBank/DDBJ databases">
        <title>Choanephora cucurbitarum.</title>
        <authorList>
            <person name="Min B."/>
            <person name="Park H."/>
            <person name="Park J.-H."/>
            <person name="Shin H.-D."/>
            <person name="Choi I.-G."/>
        </authorList>
    </citation>
    <scope>NUCLEOTIDE SEQUENCE [LARGE SCALE GENOMIC DNA]</scope>
    <source>
        <strain evidence="3 4">KUS-F28377</strain>
    </source>
</reference>
<dbReference type="EMBL" id="LUGH01001372">
    <property type="protein sequence ID" value="OBZ81193.1"/>
    <property type="molecule type" value="Genomic_DNA"/>
</dbReference>
<dbReference type="InterPro" id="IPR013655">
    <property type="entry name" value="PAS_fold_3"/>
</dbReference>
<dbReference type="SUPFAM" id="SSF55785">
    <property type="entry name" value="PYP-like sensor domain (PAS domain)"/>
    <property type="match status" value="1"/>
</dbReference>
<dbReference type="SMR" id="A0A1C7MWL8"/>
<protein>
    <submittedName>
        <fullName evidence="3">White collar 2 protein</fullName>
    </submittedName>
</protein>
<evidence type="ECO:0000313" key="3">
    <source>
        <dbReference type="EMBL" id="OBZ81193.1"/>
    </source>
</evidence>
<dbReference type="OrthoDB" id="2162994at2759"/>
<dbReference type="SMART" id="SM00091">
    <property type="entry name" value="PAS"/>
    <property type="match status" value="1"/>
</dbReference>
<dbReference type="InterPro" id="IPR000014">
    <property type="entry name" value="PAS"/>
</dbReference>
<gene>
    <name evidence="3" type="primary">wc-2_0</name>
    <name evidence="3" type="ORF">A0J61_10757</name>
</gene>
<feature type="domain" description="PAS" evidence="2">
    <location>
        <begin position="21"/>
        <end position="91"/>
    </location>
</feature>
<dbReference type="Pfam" id="PF08447">
    <property type="entry name" value="PAS_3"/>
    <property type="match status" value="1"/>
</dbReference>
<name>A0A1C7MWL8_9FUNG</name>